<proteinExistence type="inferred from homology"/>
<keyword evidence="2" id="KW-0866">Nonsense-mediated mRNA decay</keyword>
<evidence type="ECO:0000256" key="4">
    <source>
        <dbReference type="SAM" id="MobiDB-lite"/>
    </source>
</evidence>
<feature type="compositionally biased region" description="Low complexity" evidence="4">
    <location>
        <begin position="215"/>
        <end position="235"/>
    </location>
</feature>
<evidence type="ECO:0000256" key="3">
    <source>
        <dbReference type="ARBA" id="ARBA00029509"/>
    </source>
</evidence>
<dbReference type="Proteomes" id="UP001172457">
    <property type="component" value="Chromosome 3"/>
</dbReference>
<reference evidence="5" key="1">
    <citation type="submission" date="2023-03" db="EMBL/GenBank/DDBJ databases">
        <title>Chromosome-scale reference genome and RAD-based genetic map of yellow starthistle (Centaurea solstitialis) reveal putative structural variation and QTLs associated with invader traits.</title>
        <authorList>
            <person name="Reatini B."/>
            <person name="Cang F.A."/>
            <person name="Jiang Q."/>
            <person name="Mckibben M.T.W."/>
            <person name="Barker M.S."/>
            <person name="Rieseberg L.H."/>
            <person name="Dlugosch K.M."/>
        </authorList>
    </citation>
    <scope>NUCLEOTIDE SEQUENCE</scope>
    <source>
        <strain evidence="5">CAN-66</strain>
        <tissue evidence="5">Leaf</tissue>
    </source>
</reference>
<protein>
    <recommendedName>
        <fullName evidence="3">Nonsense-mediated mRNA decay factor SMG8</fullName>
    </recommendedName>
</protein>
<accession>A0AA38WQP7</accession>
<dbReference type="AlphaFoldDB" id="A0AA38WQP7"/>
<sequence length="1218" mass="132142">MAAPNRSPMRVLIRPPSSPSVTPPPAATLQPPPPPPPSPLPPLPPPPSTTTFRQQNGVVVVGFVGRRRADVSQLINRIIDANVFGSGNADVALGFGEIVSDEVKDWFDKRRISYYHEEAKGVLYLQLCGCCCCSTECDDVMEGFSEEVSSGFDSVFEKEEFGDLQGMLFMFSVCHVVIFMQEGSRFDIQMLKKFRLLQGAKNSMFPFTKSQTLQPTTSRSHTSPSSRTSPSGGPSKNRSPGKGGPAMNRNSSITLMSGLGSYTSFFPGQCTPVILFVFLDDIFDPGSNPDESAESTSSNQSSSLNSLGRPNLPVKGSGSIVVLSRPVTKSEGGFKKKLQSSLEAQIRFSIKKCRVLSGSETGPPGSRSGAISSPAPLFSLDASKAVLLLDRMSNQTGESLEFATSIVENVLNGISTSDSLLLENHSQSSNKEDILLVKEFIYRQCDILRGRGNMVSNASSVSAAGVGMVAVAAAAAAAASVASGKPCATPELPNLDVWLTSSQTILHGLLSAKPVFVPEPEQSKRRSRQRNNVSPTIEGSPPKVSDPLELAATYLDSSRGLNTKFSISWCQRALPVAKDVYLNDLPACYPTSQHEAHLGKALSSFKSMVKGPAVQHYLKKLEDECTSIWISGRQLCDAVSLTGKSCIHQRHDLKTEDSVPSNDIKPHSSGFVFLHACACGRSRKLRSDPFDFETANVTFSCYPECDKLLPTLRLPQGNTDGPIQSSSWSLIRIGGSRYYQPSKGLLQSGFSSTEKFLLKWKFILEKHKEPANVLHGYSMNESSNDLRVEAVSDAKVEKGGVSLHNGVEMHSKVDNSDDNKSNSSRVLSSFTMKKPFSEVVAGSAATSSGFPPLQSKKKALLVSENVNKEKQGETSVVKVHDTNGNQGSKKVENISSVHETVDGNGNGNGNPFFKLGGSGNLITMNNRDHANQRASLNQVLVYIGFEHECPCGHRFILTPEHLKGLGSIYAVDEESHLHSSVENSERKGVDLSKMGKHGKVHRHSNRMVNAAVSKVRHPGKLKEVAANGSNQGLDVMLHVSRSRKEQNGLMKSDYMKDIEGSLQSATLDDDGNGVFPLLDRNLPLYLNCPHCQVNKGKTDPPNVQFAGTVSQLQRIFMVTPPFPTVLAACPVIQFEMSCLPPSVPEREQKLQFSLGCPVVLPPESFLSLRLPFVYGVQLEDGSLYPLKPFENHPELTAWITKSTTLQFSSKGTGNLEVM</sequence>
<feature type="compositionally biased region" description="Low complexity" evidence="4">
    <location>
        <begin position="294"/>
        <end position="307"/>
    </location>
</feature>
<gene>
    <name evidence="5" type="ORF">OSB04_013563</name>
</gene>
<evidence type="ECO:0000313" key="6">
    <source>
        <dbReference type="Proteomes" id="UP001172457"/>
    </source>
</evidence>
<feature type="region of interest" description="Disordered" evidence="4">
    <location>
        <begin position="517"/>
        <end position="544"/>
    </location>
</feature>
<feature type="region of interest" description="Disordered" evidence="4">
    <location>
        <begin position="287"/>
        <end position="311"/>
    </location>
</feature>
<name>A0AA38WQP7_9ASTR</name>
<organism evidence="5 6">
    <name type="scientific">Centaurea solstitialis</name>
    <name type="common">yellow star-thistle</name>
    <dbReference type="NCBI Taxonomy" id="347529"/>
    <lineage>
        <taxon>Eukaryota</taxon>
        <taxon>Viridiplantae</taxon>
        <taxon>Streptophyta</taxon>
        <taxon>Embryophyta</taxon>
        <taxon>Tracheophyta</taxon>
        <taxon>Spermatophyta</taxon>
        <taxon>Magnoliopsida</taxon>
        <taxon>eudicotyledons</taxon>
        <taxon>Gunneridae</taxon>
        <taxon>Pentapetalae</taxon>
        <taxon>asterids</taxon>
        <taxon>campanulids</taxon>
        <taxon>Asterales</taxon>
        <taxon>Asteraceae</taxon>
        <taxon>Carduoideae</taxon>
        <taxon>Cardueae</taxon>
        <taxon>Centaureinae</taxon>
        <taxon>Centaurea</taxon>
    </lineage>
</organism>
<dbReference type="EMBL" id="JARYMX010000003">
    <property type="protein sequence ID" value="KAJ9558949.1"/>
    <property type="molecule type" value="Genomic_DNA"/>
</dbReference>
<dbReference type="InterPro" id="IPR019354">
    <property type="entry name" value="SMG8-like"/>
</dbReference>
<dbReference type="GO" id="GO:0000184">
    <property type="term" value="P:nuclear-transcribed mRNA catabolic process, nonsense-mediated decay"/>
    <property type="evidence" value="ECO:0007669"/>
    <property type="project" value="UniProtKB-KW"/>
</dbReference>
<comment type="caution">
    <text evidence="5">The sequence shown here is derived from an EMBL/GenBank/DDBJ whole genome shotgun (WGS) entry which is preliminary data.</text>
</comment>
<evidence type="ECO:0000256" key="1">
    <source>
        <dbReference type="ARBA" id="ARBA00006443"/>
    </source>
</evidence>
<evidence type="ECO:0000313" key="5">
    <source>
        <dbReference type="EMBL" id="KAJ9558949.1"/>
    </source>
</evidence>
<feature type="compositionally biased region" description="Pro residues" evidence="4">
    <location>
        <begin position="16"/>
        <end position="48"/>
    </location>
</feature>
<feature type="region of interest" description="Disordered" evidence="4">
    <location>
        <begin position="208"/>
        <end position="250"/>
    </location>
</feature>
<dbReference type="PANTHER" id="PTHR13091">
    <property type="entry name" value="AMPLIFIED IN BREAST CANCER 2-RELATED"/>
    <property type="match status" value="1"/>
</dbReference>
<dbReference type="Pfam" id="PF10220">
    <property type="entry name" value="Smg8_Smg9"/>
    <property type="match status" value="2"/>
</dbReference>
<keyword evidence="6" id="KW-1185">Reference proteome</keyword>
<comment type="similarity">
    <text evidence="1">Belongs to the SMG8 family.</text>
</comment>
<evidence type="ECO:0000256" key="2">
    <source>
        <dbReference type="ARBA" id="ARBA00023161"/>
    </source>
</evidence>
<feature type="region of interest" description="Disordered" evidence="4">
    <location>
        <begin position="1"/>
        <end position="52"/>
    </location>
</feature>
<dbReference type="PANTHER" id="PTHR13091:SF0">
    <property type="entry name" value="NONSENSE-MEDIATED MRNA DECAY FACTOR SMG8"/>
    <property type="match status" value="1"/>
</dbReference>